<evidence type="ECO:0000256" key="1">
    <source>
        <dbReference type="ARBA" id="ARBA00004651"/>
    </source>
</evidence>
<evidence type="ECO:0000256" key="4">
    <source>
        <dbReference type="ARBA" id="ARBA00022692"/>
    </source>
</evidence>
<dbReference type="Proteomes" id="UP000643405">
    <property type="component" value="Unassembled WGS sequence"/>
</dbReference>
<comment type="similarity">
    <text evidence="7">Belongs to the binding-protein-dependent transport system permease family.</text>
</comment>
<dbReference type="InterPro" id="IPR035906">
    <property type="entry name" value="MetI-like_sf"/>
</dbReference>
<protein>
    <submittedName>
        <fullName evidence="9">ABC transporter permease subunit</fullName>
    </submittedName>
</protein>
<keyword evidence="3" id="KW-1003">Cell membrane</keyword>
<dbReference type="CDD" id="cd06261">
    <property type="entry name" value="TM_PBP2"/>
    <property type="match status" value="1"/>
</dbReference>
<feature type="transmembrane region" description="Helical" evidence="7">
    <location>
        <begin position="33"/>
        <end position="51"/>
    </location>
</feature>
<keyword evidence="4 7" id="KW-0812">Transmembrane</keyword>
<evidence type="ECO:0000313" key="10">
    <source>
        <dbReference type="Proteomes" id="UP000643405"/>
    </source>
</evidence>
<comment type="subcellular location">
    <subcellularLocation>
        <location evidence="1 7">Cell membrane</location>
        <topology evidence="1 7">Multi-pass membrane protein</topology>
    </subcellularLocation>
</comment>
<feature type="transmembrane region" description="Helical" evidence="7">
    <location>
        <begin position="246"/>
        <end position="265"/>
    </location>
</feature>
<dbReference type="SUPFAM" id="SSF161098">
    <property type="entry name" value="MetI-like"/>
    <property type="match status" value="1"/>
</dbReference>
<comment type="caution">
    <text evidence="9">The sequence shown here is derived from an EMBL/GenBank/DDBJ whole genome shotgun (WGS) entry which is preliminary data.</text>
</comment>
<dbReference type="InterPro" id="IPR000515">
    <property type="entry name" value="MetI-like"/>
</dbReference>
<accession>A0A8J6PN62</accession>
<evidence type="ECO:0000256" key="7">
    <source>
        <dbReference type="RuleBase" id="RU363032"/>
    </source>
</evidence>
<feature type="transmembrane region" description="Helical" evidence="7">
    <location>
        <begin position="87"/>
        <end position="111"/>
    </location>
</feature>
<evidence type="ECO:0000313" key="9">
    <source>
        <dbReference type="EMBL" id="MBD0417453.1"/>
    </source>
</evidence>
<dbReference type="AlphaFoldDB" id="A0A8J6PN62"/>
<feature type="domain" description="ABC transmembrane type-1" evidence="8">
    <location>
        <begin position="85"/>
        <end position="269"/>
    </location>
</feature>
<evidence type="ECO:0000259" key="8">
    <source>
        <dbReference type="PROSITE" id="PS50928"/>
    </source>
</evidence>
<dbReference type="GO" id="GO:0005886">
    <property type="term" value="C:plasma membrane"/>
    <property type="evidence" value="ECO:0007669"/>
    <property type="project" value="UniProtKB-SubCell"/>
</dbReference>
<keyword evidence="2 7" id="KW-0813">Transport</keyword>
<name>A0A8J6PN62_9HYPH</name>
<evidence type="ECO:0000256" key="2">
    <source>
        <dbReference type="ARBA" id="ARBA00022448"/>
    </source>
</evidence>
<keyword evidence="5 7" id="KW-1133">Transmembrane helix</keyword>
<dbReference type="GO" id="GO:0055085">
    <property type="term" value="P:transmembrane transport"/>
    <property type="evidence" value="ECO:0007669"/>
    <property type="project" value="InterPro"/>
</dbReference>
<feature type="transmembrane region" description="Helical" evidence="7">
    <location>
        <begin position="150"/>
        <end position="170"/>
    </location>
</feature>
<dbReference type="PANTHER" id="PTHR30151:SF40">
    <property type="entry name" value="TRANSPORT SYSTEM INTEGRAL MEMBRANE PROTEIN"/>
    <property type="match status" value="1"/>
</dbReference>
<proteinExistence type="inferred from homology"/>
<dbReference type="RefSeq" id="WP_188166893.1">
    <property type="nucleotide sequence ID" value="NZ_JACVVX010000014.1"/>
</dbReference>
<gene>
    <name evidence="9" type="ORF">ICI42_22710</name>
</gene>
<dbReference type="EMBL" id="JACVVX010000014">
    <property type="protein sequence ID" value="MBD0417453.1"/>
    <property type="molecule type" value="Genomic_DNA"/>
</dbReference>
<feature type="transmembrane region" description="Helical" evidence="7">
    <location>
        <begin position="123"/>
        <end position="143"/>
    </location>
</feature>
<keyword evidence="10" id="KW-1185">Reference proteome</keyword>
<feature type="transmembrane region" description="Helical" evidence="7">
    <location>
        <begin position="208"/>
        <end position="226"/>
    </location>
</feature>
<sequence>MSQAIETSADRAPRRRASSPFLSRFMKKAADPAVFFGLAVVIAVLGIVEWLVASNYISRAVIALPSDAIAGLFSPEFSGELLRACRLTFGLVAAALVLEILVAIPAGYFLYRKPIFGAAYEGWLAALFAAPIFLLYPLFMVIIGRNNYTLVFMGFAAGVIPIIIHARLAFMTVPETLINVGRSFHLSNSAIFWKIILPSGTPTIFSGIRLGLIYTLINIIAIEFLVDAGGLGRMVSDRYFRFDIAGTYTAICAVALVSITLNLIVNRLEKMVR</sequence>
<organism evidence="9 10">
    <name type="scientific">Oryzicola mucosus</name>
    <dbReference type="NCBI Taxonomy" id="2767425"/>
    <lineage>
        <taxon>Bacteria</taxon>
        <taxon>Pseudomonadati</taxon>
        <taxon>Pseudomonadota</taxon>
        <taxon>Alphaproteobacteria</taxon>
        <taxon>Hyphomicrobiales</taxon>
        <taxon>Phyllobacteriaceae</taxon>
        <taxon>Oryzicola</taxon>
    </lineage>
</organism>
<evidence type="ECO:0000256" key="6">
    <source>
        <dbReference type="ARBA" id="ARBA00023136"/>
    </source>
</evidence>
<dbReference type="PANTHER" id="PTHR30151">
    <property type="entry name" value="ALKANE SULFONATE ABC TRANSPORTER-RELATED, MEMBRANE SUBUNIT"/>
    <property type="match status" value="1"/>
</dbReference>
<dbReference type="Pfam" id="PF00528">
    <property type="entry name" value="BPD_transp_1"/>
    <property type="match status" value="1"/>
</dbReference>
<reference evidence="9" key="1">
    <citation type="submission" date="2020-09" db="EMBL/GenBank/DDBJ databases">
        <title>Genome seq and assembly of Tianweitania sp.</title>
        <authorList>
            <person name="Chhetri G."/>
        </authorList>
    </citation>
    <scope>NUCLEOTIDE SEQUENCE</scope>
    <source>
        <strain evidence="9">Rool2</strain>
    </source>
</reference>
<dbReference type="Gene3D" id="1.10.3720.10">
    <property type="entry name" value="MetI-like"/>
    <property type="match status" value="1"/>
</dbReference>
<evidence type="ECO:0000256" key="3">
    <source>
        <dbReference type="ARBA" id="ARBA00022475"/>
    </source>
</evidence>
<evidence type="ECO:0000256" key="5">
    <source>
        <dbReference type="ARBA" id="ARBA00022989"/>
    </source>
</evidence>
<dbReference type="PROSITE" id="PS50928">
    <property type="entry name" value="ABC_TM1"/>
    <property type="match status" value="1"/>
</dbReference>
<keyword evidence="6 7" id="KW-0472">Membrane</keyword>